<dbReference type="Gene3D" id="2.60.120.620">
    <property type="entry name" value="q2cbj1_9rhob like domain"/>
    <property type="match status" value="1"/>
</dbReference>
<evidence type="ECO:0000313" key="8">
    <source>
        <dbReference type="EMBL" id="MCY1078022.1"/>
    </source>
</evidence>
<protein>
    <submittedName>
        <fullName evidence="8">2OG-Fe(II) oxygenase</fullName>
    </submittedName>
</protein>
<dbReference type="InterPro" id="IPR005123">
    <property type="entry name" value="Oxoglu/Fe-dep_dioxygenase_dom"/>
</dbReference>
<dbReference type="Proteomes" id="UP001207654">
    <property type="component" value="Unassembled WGS sequence"/>
</dbReference>
<dbReference type="PROSITE" id="PS51471">
    <property type="entry name" value="FE2OG_OXY"/>
    <property type="match status" value="1"/>
</dbReference>
<dbReference type="PANTHER" id="PTHR10869">
    <property type="entry name" value="PROLYL 4-HYDROXYLASE ALPHA SUBUNIT"/>
    <property type="match status" value="1"/>
</dbReference>
<dbReference type="RefSeq" id="WP_267536818.1">
    <property type="nucleotide sequence ID" value="NZ_JAPNKA010000001.1"/>
</dbReference>
<evidence type="ECO:0000256" key="6">
    <source>
        <dbReference type="ARBA" id="ARBA00023004"/>
    </source>
</evidence>
<keyword evidence="9" id="KW-1185">Reference proteome</keyword>
<comment type="cofactor">
    <cofactor evidence="1">
        <name>L-ascorbate</name>
        <dbReference type="ChEBI" id="CHEBI:38290"/>
    </cofactor>
</comment>
<keyword evidence="6" id="KW-0408">Iron</keyword>
<dbReference type="PANTHER" id="PTHR10869:SF241">
    <property type="entry name" value="FE2OG DIOXYGENASE DOMAIN-CONTAINING PROTEIN"/>
    <property type="match status" value="1"/>
</dbReference>
<evidence type="ECO:0000256" key="1">
    <source>
        <dbReference type="ARBA" id="ARBA00001961"/>
    </source>
</evidence>
<evidence type="ECO:0000259" key="7">
    <source>
        <dbReference type="PROSITE" id="PS51471"/>
    </source>
</evidence>
<dbReference type="EMBL" id="JAPNKA010000001">
    <property type="protein sequence ID" value="MCY1078022.1"/>
    <property type="molecule type" value="Genomic_DNA"/>
</dbReference>
<dbReference type="InterPro" id="IPR006620">
    <property type="entry name" value="Pro_4_hyd_alph"/>
</dbReference>
<comment type="caution">
    <text evidence="8">The sequence shown here is derived from an EMBL/GenBank/DDBJ whole genome shotgun (WGS) entry which is preliminary data.</text>
</comment>
<accession>A0ABT4AAS2</accession>
<proteinExistence type="predicted"/>
<keyword evidence="2" id="KW-0479">Metal-binding</keyword>
<keyword evidence="3" id="KW-0847">Vitamin C</keyword>
<name>A0ABT4AAS2_9BACT</name>
<reference evidence="8 9" key="1">
    <citation type="submission" date="2022-11" db="EMBL/GenBank/DDBJ databases">
        <title>Minimal conservation of predation-associated metabolite biosynthetic gene clusters underscores biosynthetic potential of Myxococcota including descriptions for ten novel species: Archangium lansinium sp. nov., Myxococcus landrumus sp. nov., Nannocystis bai.</title>
        <authorList>
            <person name="Ahearne A."/>
            <person name="Stevens C."/>
            <person name="Phillips K."/>
        </authorList>
    </citation>
    <scope>NUCLEOTIDE SEQUENCE [LARGE SCALE GENOMIC DNA]</scope>
    <source>
        <strain evidence="8 9">MIWBW</strain>
    </source>
</reference>
<sequence length="188" mass="21202">MDASTQVDLKQPFIRTLSAVLSDAECEAIRQRIESLGPAPAPITTPFGFVMRPDIRNNDRVMFDDVALAAELFERVRPCIPQLVGGWRAVGTNERFRCYRYQPGQYFAPHKDGAFVRSPDERSLLTLLVYLNSECEGGETRFPGLQQEVIPARGLGLLFEHRVLHEGAVVRGGVKYVLRTDVMYRFEG</sequence>
<evidence type="ECO:0000256" key="4">
    <source>
        <dbReference type="ARBA" id="ARBA00022964"/>
    </source>
</evidence>
<dbReference type="InterPro" id="IPR045054">
    <property type="entry name" value="P4HA-like"/>
</dbReference>
<feature type="domain" description="Fe2OG dioxygenase" evidence="7">
    <location>
        <begin position="92"/>
        <end position="188"/>
    </location>
</feature>
<evidence type="ECO:0000313" key="9">
    <source>
        <dbReference type="Proteomes" id="UP001207654"/>
    </source>
</evidence>
<organism evidence="8 9">
    <name type="scientific">Archangium lansingense</name>
    <dbReference type="NCBI Taxonomy" id="2995310"/>
    <lineage>
        <taxon>Bacteria</taxon>
        <taxon>Pseudomonadati</taxon>
        <taxon>Myxococcota</taxon>
        <taxon>Myxococcia</taxon>
        <taxon>Myxococcales</taxon>
        <taxon>Cystobacterineae</taxon>
        <taxon>Archangiaceae</taxon>
        <taxon>Archangium</taxon>
    </lineage>
</organism>
<dbReference type="InterPro" id="IPR044862">
    <property type="entry name" value="Pro_4_hyd_alph_FE2OG_OXY"/>
</dbReference>
<evidence type="ECO:0000256" key="2">
    <source>
        <dbReference type="ARBA" id="ARBA00022723"/>
    </source>
</evidence>
<evidence type="ECO:0000256" key="5">
    <source>
        <dbReference type="ARBA" id="ARBA00023002"/>
    </source>
</evidence>
<evidence type="ECO:0000256" key="3">
    <source>
        <dbReference type="ARBA" id="ARBA00022896"/>
    </source>
</evidence>
<gene>
    <name evidence="8" type="ORF">OV287_26465</name>
</gene>
<keyword evidence="5" id="KW-0560">Oxidoreductase</keyword>
<keyword evidence="4" id="KW-0223">Dioxygenase</keyword>
<dbReference type="Pfam" id="PF13640">
    <property type="entry name" value="2OG-FeII_Oxy_3"/>
    <property type="match status" value="1"/>
</dbReference>
<dbReference type="SMART" id="SM00702">
    <property type="entry name" value="P4Hc"/>
    <property type="match status" value="1"/>
</dbReference>